<organism evidence="2 3">
    <name type="scientific">Zygosaccharomyces rouxii</name>
    <dbReference type="NCBI Taxonomy" id="4956"/>
    <lineage>
        <taxon>Eukaryota</taxon>
        <taxon>Fungi</taxon>
        <taxon>Dikarya</taxon>
        <taxon>Ascomycota</taxon>
        <taxon>Saccharomycotina</taxon>
        <taxon>Saccharomycetes</taxon>
        <taxon>Saccharomycetales</taxon>
        <taxon>Saccharomycetaceae</taxon>
        <taxon>Zygosaccharomyces</taxon>
    </lineage>
</organism>
<sequence>MKVILCDTNEAICKSWVKFLGRNTRSSSEARFQFHIHHGSLEPLLKGESSTNCAVVSPGNSFGYLGGGFDLAIRNYLGGEKFESWFRQQIGPGYHHVGSSTVVDLGVGSGSGSQIWGNRGIRYIIHVPTMVAPSKPLYDPNFPMRTGYEPVFNATWNSLASSISLNVDTLIIPGLCSGWVGVPVEVTCKSMCFALRLYAMRNQMSVDLQNALIMYFLKYPFKPFMRSSFKEECRELNINVNQLKNFDAERDSIESIMPGM</sequence>
<accession>A0A1Q3A4W9</accession>
<dbReference type="SMART" id="SM00506">
    <property type="entry name" value="A1pp"/>
    <property type="match status" value="1"/>
</dbReference>
<dbReference type="eggNOG" id="ENOG502QVAE">
    <property type="taxonomic scope" value="Eukaryota"/>
</dbReference>
<gene>
    <name evidence="2" type="ORF">ZYGR_0Z01310</name>
</gene>
<dbReference type="EMBL" id="BDGX01000026">
    <property type="protein sequence ID" value="GAV50708.1"/>
    <property type="molecule type" value="Genomic_DNA"/>
</dbReference>
<evidence type="ECO:0000313" key="3">
    <source>
        <dbReference type="Proteomes" id="UP000187013"/>
    </source>
</evidence>
<dbReference type="InterPro" id="IPR043472">
    <property type="entry name" value="Macro_dom-like"/>
</dbReference>
<reference evidence="2 3" key="1">
    <citation type="submission" date="2016-08" db="EMBL/GenBank/DDBJ databases">
        <title>Draft genome sequence of allopolyploid Zygosaccharomyces rouxii.</title>
        <authorList>
            <person name="Watanabe J."/>
            <person name="Uehara K."/>
            <person name="Mogi Y."/>
            <person name="Tsukioka Y."/>
        </authorList>
    </citation>
    <scope>NUCLEOTIDE SEQUENCE [LARGE SCALE GENOMIC DNA]</scope>
    <source>
        <strain evidence="2 3">NBRC 110957</strain>
    </source>
</reference>
<dbReference type="InterPro" id="IPR002589">
    <property type="entry name" value="Macro_dom"/>
</dbReference>
<dbReference type="Pfam" id="PF14519">
    <property type="entry name" value="Macro_2"/>
    <property type="match status" value="1"/>
</dbReference>
<dbReference type="OrthoDB" id="6082470at2759"/>
<protein>
    <recommendedName>
        <fullName evidence="1">Macro domain-containing protein</fullName>
    </recommendedName>
</protein>
<dbReference type="InterPro" id="IPR028071">
    <property type="entry name" value="Macro-like_dom"/>
</dbReference>
<evidence type="ECO:0000313" key="2">
    <source>
        <dbReference type="EMBL" id="GAV50708.1"/>
    </source>
</evidence>
<name>A0A1Q3A4W9_ZYGRO</name>
<dbReference type="AlphaFoldDB" id="A0A1Q3A4W9"/>
<dbReference type="SUPFAM" id="SSF52949">
    <property type="entry name" value="Macro domain-like"/>
    <property type="match status" value="1"/>
</dbReference>
<evidence type="ECO:0000259" key="1">
    <source>
        <dbReference type="PROSITE" id="PS51154"/>
    </source>
</evidence>
<proteinExistence type="predicted"/>
<comment type="caution">
    <text evidence="2">The sequence shown here is derived from an EMBL/GenBank/DDBJ whole genome shotgun (WGS) entry which is preliminary data.</text>
</comment>
<dbReference type="Proteomes" id="UP000187013">
    <property type="component" value="Unassembled WGS sequence"/>
</dbReference>
<dbReference type="Gene3D" id="3.40.220.10">
    <property type="entry name" value="Leucine Aminopeptidase, subunit E, domain 1"/>
    <property type="match status" value="1"/>
</dbReference>
<dbReference type="PROSITE" id="PS51154">
    <property type="entry name" value="MACRO"/>
    <property type="match status" value="1"/>
</dbReference>
<feature type="domain" description="Macro" evidence="1">
    <location>
        <begin position="21"/>
        <end position="216"/>
    </location>
</feature>